<proteinExistence type="predicted"/>
<dbReference type="InterPro" id="IPR030987">
    <property type="entry name" value="AbiV"/>
</dbReference>
<dbReference type="NCBIfam" id="TIGR04498">
    <property type="entry name" value="AbiV_defense"/>
    <property type="match status" value="1"/>
</dbReference>
<dbReference type="Pfam" id="PF18728">
    <property type="entry name" value="HEPN_AbiV"/>
    <property type="match status" value="1"/>
</dbReference>
<dbReference type="EMBL" id="RJUK01000002">
    <property type="protein sequence ID" value="ROQ18676.1"/>
    <property type="molecule type" value="Genomic_DNA"/>
</dbReference>
<sequence>MSKKLQSYKGKLSFAQIAEGMTAALENAARLTQDARLLLEAGRIPTACSLAALSIEESGKVSILRAMSLARNDAELKEEWKRYRSHTNKNVQWIFPQLVAEGARKLDDFRSLFDKGAEHPYLLDQIKQLGFYTDCLGSKGHWSIPDKVIDGELAEQLVATAELLSSASPTSEREVELWVEQVGPFWKKELSWMKSAVANWYEAMQREGLKPDGKNGMEKFLDDGVNPEDV</sequence>
<dbReference type="RefSeq" id="WP_211331147.1">
    <property type="nucleotide sequence ID" value="NZ_RJUK01000002.1"/>
</dbReference>
<comment type="caution">
    <text evidence="1">The sequence shown here is derived from an EMBL/GenBank/DDBJ whole genome shotgun (WGS) entry which is preliminary data.</text>
</comment>
<name>A0A3N1P1B7_9GAMM</name>
<evidence type="ECO:0000313" key="2">
    <source>
        <dbReference type="Proteomes" id="UP000273643"/>
    </source>
</evidence>
<organism evidence="1 2">
    <name type="scientific">Marinimicrobium koreense</name>
    <dbReference type="NCBI Taxonomy" id="306545"/>
    <lineage>
        <taxon>Bacteria</taxon>
        <taxon>Pseudomonadati</taxon>
        <taxon>Pseudomonadota</taxon>
        <taxon>Gammaproteobacteria</taxon>
        <taxon>Cellvibrionales</taxon>
        <taxon>Cellvibrionaceae</taxon>
        <taxon>Marinimicrobium</taxon>
    </lineage>
</organism>
<dbReference type="Proteomes" id="UP000273643">
    <property type="component" value="Unassembled WGS sequence"/>
</dbReference>
<dbReference type="AlphaFoldDB" id="A0A3N1P1B7"/>
<evidence type="ECO:0000313" key="1">
    <source>
        <dbReference type="EMBL" id="ROQ18676.1"/>
    </source>
</evidence>
<keyword evidence="2" id="KW-1185">Reference proteome</keyword>
<reference evidence="1 2" key="1">
    <citation type="submission" date="2018-11" db="EMBL/GenBank/DDBJ databases">
        <title>Genomic Encyclopedia of Type Strains, Phase IV (KMG-IV): sequencing the most valuable type-strain genomes for metagenomic binning, comparative biology and taxonomic classification.</title>
        <authorList>
            <person name="Goeker M."/>
        </authorList>
    </citation>
    <scope>NUCLEOTIDE SEQUENCE [LARGE SCALE GENOMIC DNA]</scope>
    <source>
        <strain evidence="1 2">DSM 16974</strain>
    </source>
</reference>
<accession>A0A3N1P1B7</accession>
<protein>
    <submittedName>
        <fullName evidence="1">AbiV family abortive infection protein</fullName>
    </submittedName>
</protein>
<gene>
    <name evidence="1" type="ORF">EDC38_2906</name>
</gene>